<evidence type="ECO:0000256" key="1">
    <source>
        <dbReference type="SAM" id="MobiDB-lite"/>
    </source>
</evidence>
<dbReference type="InterPro" id="IPR015940">
    <property type="entry name" value="UBA"/>
</dbReference>
<gene>
    <name evidence="3" type="ORF">F0562_019950</name>
</gene>
<proteinExistence type="predicted"/>
<dbReference type="EMBL" id="CM018033">
    <property type="protein sequence ID" value="KAA8545161.1"/>
    <property type="molecule type" value="Genomic_DNA"/>
</dbReference>
<dbReference type="InterPro" id="IPR009060">
    <property type="entry name" value="UBA-like_sf"/>
</dbReference>
<name>A0A5J5BV61_9ASTE</name>
<evidence type="ECO:0000259" key="2">
    <source>
        <dbReference type="PROSITE" id="PS50030"/>
    </source>
</evidence>
<dbReference type="OrthoDB" id="10261556at2759"/>
<evidence type="ECO:0000313" key="4">
    <source>
        <dbReference type="Proteomes" id="UP000325577"/>
    </source>
</evidence>
<dbReference type="AlphaFoldDB" id="A0A5J5BV61"/>
<dbReference type="SUPFAM" id="SSF46934">
    <property type="entry name" value="UBA-like"/>
    <property type="match status" value="1"/>
</dbReference>
<sequence length="220" mass="23725">MGGSSLSSDQVITELIGMGFEFSDVTEAIKAVGPSLEDAVDFILNGSHRNNKCASGSSKCSTNNEKALGKRVLSSSGFSGRMRQSTIMDHLKSADRPKRSRTNVESNVSVSGSEALPNLVQGPNQPLPGMDSNLKATPETSIQPSYCREELDIGSDWEQKINNLLPKHFHYSSLKSFQKEALAAWLAHQDCLVLAAKGSDSSFINREGRGCGFTLDNLDA</sequence>
<accession>A0A5J5BV61</accession>
<dbReference type="PROSITE" id="PS50030">
    <property type="entry name" value="UBA"/>
    <property type="match status" value="1"/>
</dbReference>
<evidence type="ECO:0000313" key="3">
    <source>
        <dbReference type="EMBL" id="KAA8545161.1"/>
    </source>
</evidence>
<reference evidence="3 4" key="1">
    <citation type="submission" date="2019-09" db="EMBL/GenBank/DDBJ databases">
        <title>A chromosome-level genome assembly of the Chinese tupelo Nyssa sinensis.</title>
        <authorList>
            <person name="Yang X."/>
            <person name="Kang M."/>
            <person name="Yang Y."/>
            <person name="Xiong H."/>
            <person name="Wang M."/>
            <person name="Zhang Z."/>
            <person name="Wang Z."/>
            <person name="Wu H."/>
            <person name="Ma T."/>
            <person name="Liu J."/>
            <person name="Xi Z."/>
        </authorList>
    </citation>
    <scope>NUCLEOTIDE SEQUENCE [LARGE SCALE GENOMIC DNA]</scope>
    <source>
        <strain evidence="3">J267</strain>
        <tissue evidence="3">Leaf</tissue>
    </source>
</reference>
<dbReference type="Gene3D" id="3.40.50.300">
    <property type="entry name" value="P-loop containing nucleotide triphosphate hydrolases"/>
    <property type="match status" value="1"/>
</dbReference>
<dbReference type="Proteomes" id="UP000325577">
    <property type="component" value="Linkage Group LG10"/>
</dbReference>
<dbReference type="InterPro" id="IPR027417">
    <property type="entry name" value="P-loop_NTPase"/>
</dbReference>
<dbReference type="Gene3D" id="1.10.8.10">
    <property type="entry name" value="DNA helicase RuvA subunit, C-terminal domain"/>
    <property type="match status" value="1"/>
</dbReference>
<keyword evidence="4" id="KW-1185">Reference proteome</keyword>
<protein>
    <recommendedName>
        <fullName evidence="2">UBA domain-containing protein</fullName>
    </recommendedName>
</protein>
<feature type="region of interest" description="Disordered" evidence="1">
    <location>
        <begin position="93"/>
        <end position="119"/>
    </location>
</feature>
<feature type="domain" description="UBA" evidence="2">
    <location>
        <begin position="5"/>
        <end position="46"/>
    </location>
</feature>
<organism evidence="3 4">
    <name type="scientific">Nyssa sinensis</name>
    <dbReference type="NCBI Taxonomy" id="561372"/>
    <lineage>
        <taxon>Eukaryota</taxon>
        <taxon>Viridiplantae</taxon>
        <taxon>Streptophyta</taxon>
        <taxon>Embryophyta</taxon>
        <taxon>Tracheophyta</taxon>
        <taxon>Spermatophyta</taxon>
        <taxon>Magnoliopsida</taxon>
        <taxon>eudicotyledons</taxon>
        <taxon>Gunneridae</taxon>
        <taxon>Pentapetalae</taxon>
        <taxon>asterids</taxon>
        <taxon>Cornales</taxon>
        <taxon>Nyssaceae</taxon>
        <taxon>Nyssa</taxon>
    </lineage>
</organism>
<feature type="compositionally biased region" description="Low complexity" evidence="1">
    <location>
        <begin position="103"/>
        <end position="114"/>
    </location>
</feature>